<dbReference type="InterPro" id="IPR000979">
    <property type="entry name" value="Phosphodiesterase_MJ0936/Vps29"/>
</dbReference>
<comment type="cofactor">
    <cofactor evidence="4">
        <name>a divalent metal cation</name>
        <dbReference type="ChEBI" id="CHEBI:60240"/>
    </cofactor>
</comment>
<proteinExistence type="inferred from homology"/>
<dbReference type="GO" id="GO:0046872">
    <property type="term" value="F:metal ion binding"/>
    <property type="evidence" value="ECO:0007669"/>
    <property type="project" value="UniProtKB-KW"/>
</dbReference>
<evidence type="ECO:0000259" key="5">
    <source>
        <dbReference type="Pfam" id="PF12850"/>
    </source>
</evidence>
<dbReference type="RefSeq" id="WP_045087085.1">
    <property type="nucleotide sequence ID" value="NZ_LN824141.1"/>
</dbReference>
<dbReference type="InterPro" id="IPR020935">
    <property type="entry name" value="PdiEstase_YfcE_CS"/>
</dbReference>
<protein>
    <recommendedName>
        <fullName evidence="4">Phosphoesterase</fullName>
        <ecNumber evidence="4">3.1.4.-</ecNumber>
    </recommendedName>
</protein>
<dbReference type="OrthoDB" id="9800565at2"/>
<dbReference type="NCBIfam" id="TIGR00040">
    <property type="entry name" value="yfcE"/>
    <property type="match status" value="1"/>
</dbReference>
<dbReference type="GO" id="GO:0016787">
    <property type="term" value="F:hydrolase activity"/>
    <property type="evidence" value="ECO:0007669"/>
    <property type="project" value="UniProtKB-UniRule"/>
</dbReference>
<sequence length="155" mass="17877">MKILLLSDLHIPTRCSIEELRAINFDIYDQIFLTGDITSIEVLDFLNNQKPIIQAVHGNMDDFYIKNLLSEKIMLELYGKTYGLIHGHQTGHAIAEKLIKFFNTNLDVLVFGHSHYQEKFLINNTIFVNPGAFCDGYYGEINLDENNFEINLLHI</sequence>
<evidence type="ECO:0000256" key="4">
    <source>
        <dbReference type="RuleBase" id="RU362039"/>
    </source>
</evidence>
<dbReference type="PANTHER" id="PTHR11124">
    <property type="entry name" value="VACUOLAR SORTING PROTEIN VPS29"/>
    <property type="match status" value="1"/>
</dbReference>
<dbReference type="HOGENOM" id="CLU_063749_3_2_0"/>
<evidence type="ECO:0000313" key="7">
    <source>
        <dbReference type="Proteomes" id="UP000032809"/>
    </source>
</evidence>
<keyword evidence="3" id="KW-0378">Hydrolase</keyword>
<feature type="domain" description="Calcineurin-like phosphoesterase" evidence="5">
    <location>
        <begin position="1"/>
        <end position="135"/>
    </location>
</feature>
<evidence type="ECO:0000256" key="3">
    <source>
        <dbReference type="ARBA" id="ARBA00022801"/>
    </source>
</evidence>
<dbReference type="Pfam" id="PF12850">
    <property type="entry name" value="Metallophos_2"/>
    <property type="match status" value="1"/>
</dbReference>
<gene>
    <name evidence="6" type="ORF">DTL3_0137</name>
</gene>
<dbReference type="AlphaFoldDB" id="A0A0C7NVH8"/>
<dbReference type="Proteomes" id="UP000032809">
    <property type="component" value="Chromosome I"/>
</dbReference>
<dbReference type="SUPFAM" id="SSF56300">
    <property type="entry name" value="Metallo-dependent phosphatases"/>
    <property type="match status" value="1"/>
</dbReference>
<dbReference type="PROSITE" id="PS01269">
    <property type="entry name" value="UPF0025"/>
    <property type="match status" value="1"/>
</dbReference>
<evidence type="ECO:0000256" key="2">
    <source>
        <dbReference type="ARBA" id="ARBA00022723"/>
    </source>
</evidence>
<evidence type="ECO:0000256" key="1">
    <source>
        <dbReference type="ARBA" id="ARBA00008950"/>
    </source>
</evidence>
<dbReference type="EC" id="3.1.4.-" evidence="4"/>
<dbReference type="KEGG" id="dtn:DTL3_0137"/>
<evidence type="ECO:0000313" key="6">
    <source>
        <dbReference type="EMBL" id="CEP77468.1"/>
    </source>
</evidence>
<name>A0A0C7NVH8_DEFTU</name>
<keyword evidence="2 4" id="KW-0479">Metal-binding</keyword>
<dbReference type="InterPro" id="IPR029052">
    <property type="entry name" value="Metallo-depent_PP-like"/>
</dbReference>
<organism evidence="6 7">
    <name type="scientific">Defluviitoga tunisiensis</name>
    <dbReference type="NCBI Taxonomy" id="1006576"/>
    <lineage>
        <taxon>Bacteria</taxon>
        <taxon>Thermotogati</taxon>
        <taxon>Thermotogota</taxon>
        <taxon>Thermotogae</taxon>
        <taxon>Petrotogales</taxon>
        <taxon>Petrotogaceae</taxon>
        <taxon>Defluviitoga</taxon>
    </lineage>
</organism>
<dbReference type="STRING" id="1006576.DTL3_0137"/>
<dbReference type="InterPro" id="IPR024654">
    <property type="entry name" value="Calcineurin-like_PHP_lpxH"/>
</dbReference>
<keyword evidence="7" id="KW-1185">Reference proteome</keyword>
<dbReference type="Gene3D" id="3.60.21.10">
    <property type="match status" value="1"/>
</dbReference>
<reference evidence="7" key="1">
    <citation type="submission" date="2014-11" db="EMBL/GenBank/DDBJ databases">
        <authorList>
            <person name="Wibberg D."/>
        </authorList>
    </citation>
    <scope>NUCLEOTIDE SEQUENCE [LARGE SCALE GENOMIC DNA]</scope>
    <source>
        <strain evidence="7">L3</strain>
    </source>
</reference>
<comment type="similarity">
    <text evidence="1 4">Belongs to the metallophosphoesterase superfamily. YfcE family.</text>
</comment>
<accession>A0A0C7NVH8</accession>
<dbReference type="EMBL" id="LN824141">
    <property type="protein sequence ID" value="CEP77468.1"/>
    <property type="molecule type" value="Genomic_DNA"/>
</dbReference>